<evidence type="ECO:0000256" key="2">
    <source>
        <dbReference type="SAM" id="SignalP"/>
    </source>
</evidence>
<protein>
    <submittedName>
        <fullName evidence="3">Uncharacterized protein</fullName>
    </submittedName>
</protein>
<evidence type="ECO:0000313" key="3">
    <source>
        <dbReference type="EMBL" id="QDU85528.1"/>
    </source>
</evidence>
<name>A0A518D223_9BACT</name>
<dbReference type="Proteomes" id="UP000319342">
    <property type="component" value="Chromosome"/>
</dbReference>
<reference evidence="3 4" key="1">
    <citation type="submission" date="2019-02" db="EMBL/GenBank/DDBJ databases">
        <title>Deep-cultivation of Planctomycetes and their phenomic and genomic characterization uncovers novel biology.</title>
        <authorList>
            <person name="Wiegand S."/>
            <person name="Jogler M."/>
            <person name="Boedeker C."/>
            <person name="Pinto D."/>
            <person name="Vollmers J."/>
            <person name="Rivas-Marin E."/>
            <person name="Kohn T."/>
            <person name="Peeters S.H."/>
            <person name="Heuer A."/>
            <person name="Rast P."/>
            <person name="Oberbeckmann S."/>
            <person name="Bunk B."/>
            <person name="Jeske O."/>
            <person name="Meyerdierks A."/>
            <person name="Storesund J.E."/>
            <person name="Kallscheuer N."/>
            <person name="Luecker S."/>
            <person name="Lage O.M."/>
            <person name="Pohl T."/>
            <person name="Merkel B.J."/>
            <person name="Hornburger P."/>
            <person name="Mueller R.-W."/>
            <person name="Bruemmer F."/>
            <person name="Labrenz M."/>
            <person name="Spormann A.M."/>
            <person name="Op den Camp H."/>
            <person name="Overmann J."/>
            <person name="Amann R."/>
            <person name="Jetten M.S.M."/>
            <person name="Mascher T."/>
            <person name="Medema M.H."/>
            <person name="Devos D.P."/>
            <person name="Kaster A.-K."/>
            <person name="Ovreas L."/>
            <person name="Rohde M."/>
            <person name="Galperin M.Y."/>
            <person name="Jogler C."/>
        </authorList>
    </citation>
    <scope>NUCLEOTIDE SEQUENCE [LARGE SCALE GENOMIC DNA]</scope>
    <source>
        <strain evidence="3 4">Pla163</strain>
    </source>
</reference>
<accession>A0A518D223</accession>
<feature type="chain" id="PRO_5021984522" evidence="2">
    <location>
        <begin position="30"/>
        <end position="386"/>
    </location>
</feature>
<feature type="compositionally biased region" description="Low complexity" evidence="1">
    <location>
        <begin position="93"/>
        <end position="107"/>
    </location>
</feature>
<dbReference type="RefSeq" id="WP_145189045.1">
    <property type="nucleotide sequence ID" value="NZ_CP036290.1"/>
</dbReference>
<proteinExistence type="predicted"/>
<feature type="signal peptide" evidence="2">
    <location>
        <begin position="1"/>
        <end position="29"/>
    </location>
</feature>
<keyword evidence="4" id="KW-1185">Reference proteome</keyword>
<dbReference type="EMBL" id="CP036290">
    <property type="protein sequence ID" value="QDU85528.1"/>
    <property type="molecule type" value="Genomic_DNA"/>
</dbReference>
<organism evidence="3 4">
    <name type="scientific">Rohdeia mirabilis</name>
    <dbReference type="NCBI Taxonomy" id="2528008"/>
    <lineage>
        <taxon>Bacteria</taxon>
        <taxon>Pseudomonadati</taxon>
        <taxon>Planctomycetota</taxon>
        <taxon>Planctomycetia</taxon>
        <taxon>Planctomycetia incertae sedis</taxon>
        <taxon>Rohdeia</taxon>
    </lineage>
</organism>
<dbReference type="PROSITE" id="PS51257">
    <property type="entry name" value="PROKAR_LIPOPROTEIN"/>
    <property type="match status" value="1"/>
</dbReference>
<feature type="region of interest" description="Disordered" evidence="1">
    <location>
        <begin position="92"/>
        <end position="112"/>
    </location>
</feature>
<gene>
    <name evidence="3" type="ORF">Pla163_26600</name>
</gene>
<keyword evidence="2" id="KW-0732">Signal</keyword>
<dbReference type="AlphaFoldDB" id="A0A518D223"/>
<evidence type="ECO:0000313" key="4">
    <source>
        <dbReference type="Proteomes" id="UP000319342"/>
    </source>
</evidence>
<sequence precursor="true">MASRTSRHTQGVALASVVLLSATACGSNAMDRQVAAAIAAAKLEDQQRGTRFAAEAIAAPVWLLGGPVAAGDRDFREAARRLAVEPQLWLAPTNGSASSSSTTDDGTFLVTGPRGRTVRVECDGSELGSVDAVGLAASLRAGAVNVAVSEVASEPVDAGSERAATALGSNTPAASGSAAGEAAYANGPCATVRIVAVDQPQDGLEAVDLEIAVLGASDAAQGVALLVARICAFDAIDARPGTLVVAVREEAAGTVGTGGAPVVEVRYPRRSADVAPEALLEVAGETAIDDQHEAACSIAFGCAALLADPRAGDLGRYLLSLDATYQSMGGAAASEGSRSARLEAWHREVRAELRRICLGLERDDAVLDAPVAAPAPPETWSDDAGS</sequence>
<evidence type="ECO:0000256" key="1">
    <source>
        <dbReference type="SAM" id="MobiDB-lite"/>
    </source>
</evidence>